<keyword evidence="7" id="KW-1185">Reference proteome</keyword>
<dbReference type="Gene3D" id="3.40.50.1240">
    <property type="entry name" value="Phosphoglycerate mutase-like"/>
    <property type="match status" value="1"/>
</dbReference>
<feature type="region of interest" description="Disordered" evidence="4">
    <location>
        <begin position="150"/>
        <end position="176"/>
    </location>
</feature>
<gene>
    <name evidence="6" type="ORF">CFRA_08480</name>
</gene>
<evidence type="ECO:0000256" key="3">
    <source>
        <dbReference type="PIRSR" id="PIRSR613078-2"/>
    </source>
</evidence>
<dbReference type="PROSITE" id="PS50879">
    <property type="entry name" value="RNASE_H_1"/>
    <property type="match status" value="1"/>
</dbReference>
<dbReference type="AlphaFoldDB" id="A0A1L7CTW9"/>
<dbReference type="GO" id="GO:0016791">
    <property type="term" value="F:phosphatase activity"/>
    <property type="evidence" value="ECO:0007669"/>
    <property type="project" value="TreeGrafter"/>
</dbReference>
<dbReference type="EMBL" id="CP009247">
    <property type="protein sequence ID" value="APT89277.1"/>
    <property type="molecule type" value="Genomic_DNA"/>
</dbReference>
<name>A0A1L7CTW9_9CORY</name>
<dbReference type="GO" id="GO:0003676">
    <property type="term" value="F:nucleic acid binding"/>
    <property type="evidence" value="ECO:0007669"/>
    <property type="project" value="InterPro"/>
</dbReference>
<sequence length="380" mass="39628">MAADLLRVQADGGSRGNPGVAGCGSIVSDPATGAVLRRIAWVVGKKASNNVAEYQGLINGLSAAAELGARAVEVRMDSKLVVEQMSGRWKIKHPDMKKLAMEANRIAAGFDSVSYTWVPRKENAEADELANKAMDAAKAGHAVGEIAAESTGGAGAGEQPAPEGAPSGPERWRAPGGTTTRLILLRHGQTAYSAAGYYSGHANPALTETGRRQAAAAAELIRARGGIDAVVCSPLERARETAQFCADALSLEVDVDEGLIEVDFGDFEGLTFTQAHERAGEVHTDWLADPTIAPPNGESLADLHKRVSRWLDGVLEKYAGQTVLAVSHVNPIKSVLANALGGDAHTFGHVFLDLAGVSVVEFTDGAGTVRAVNVTGGLPR</sequence>
<evidence type="ECO:0000256" key="1">
    <source>
        <dbReference type="PIRSR" id="PIRSR036922-1"/>
    </source>
</evidence>
<reference evidence="6 7" key="1">
    <citation type="submission" date="2014-08" db="EMBL/GenBank/DDBJ databases">
        <title>Complete genome sequence of Corynebacterium frankenforstense ST18(T) (=DSM 45800(T)), isolated from raw cow milk.</title>
        <authorList>
            <person name="Ruckert C."/>
            <person name="Albersmeier A."/>
            <person name="Winkler A."/>
            <person name="Lipski A."/>
            <person name="Kalinowski J."/>
        </authorList>
    </citation>
    <scope>NUCLEOTIDE SEQUENCE [LARGE SCALE GENOMIC DNA]</scope>
    <source>
        <strain evidence="6 7">ST18</strain>
    </source>
</reference>
<dbReference type="GO" id="GO:0005737">
    <property type="term" value="C:cytoplasm"/>
    <property type="evidence" value="ECO:0007669"/>
    <property type="project" value="TreeGrafter"/>
</dbReference>
<evidence type="ECO:0000259" key="5">
    <source>
        <dbReference type="PROSITE" id="PS50879"/>
    </source>
</evidence>
<evidence type="ECO:0000313" key="6">
    <source>
        <dbReference type="EMBL" id="APT89277.1"/>
    </source>
</evidence>
<dbReference type="NCBIfam" id="NF005567">
    <property type="entry name" value="PRK07238.1"/>
    <property type="match status" value="1"/>
</dbReference>
<evidence type="ECO:0000256" key="2">
    <source>
        <dbReference type="PIRSR" id="PIRSR613078-1"/>
    </source>
</evidence>
<dbReference type="SUPFAM" id="SSF53098">
    <property type="entry name" value="Ribonuclease H-like"/>
    <property type="match status" value="1"/>
</dbReference>
<feature type="active site" description="Proton donor/acceptor; for phosphatase activity" evidence="1">
    <location>
        <position position="261"/>
    </location>
</feature>
<dbReference type="SUPFAM" id="SSF53254">
    <property type="entry name" value="Phosphoglycerate mutase-like"/>
    <property type="match status" value="1"/>
</dbReference>
<evidence type="ECO:0000313" key="7">
    <source>
        <dbReference type="Proteomes" id="UP000185434"/>
    </source>
</evidence>
<dbReference type="CDD" id="cd09279">
    <property type="entry name" value="RNase_HI_like"/>
    <property type="match status" value="1"/>
</dbReference>
<dbReference type="InterPro" id="IPR014636">
    <property type="entry name" value="RNaseH/PGlycerate_mutase"/>
</dbReference>
<dbReference type="Gene3D" id="3.30.420.10">
    <property type="entry name" value="Ribonuclease H-like superfamily/Ribonuclease H"/>
    <property type="match status" value="1"/>
</dbReference>
<proteinExistence type="predicted"/>
<dbReference type="InterPro" id="IPR036397">
    <property type="entry name" value="RNaseH_sf"/>
</dbReference>
<dbReference type="PANTHER" id="PTHR48100">
    <property type="entry name" value="BROAD-SPECIFICITY PHOSPHATASE YOR283W-RELATED"/>
    <property type="match status" value="1"/>
</dbReference>
<dbReference type="InterPro" id="IPR050275">
    <property type="entry name" value="PGM_Phosphatase"/>
</dbReference>
<organism evidence="6 7">
    <name type="scientific">Corynebacterium frankenforstense DSM 45800</name>
    <dbReference type="NCBI Taxonomy" id="1437875"/>
    <lineage>
        <taxon>Bacteria</taxon>
        <taxon>Bacillati</taxon>
        <taxon>Actinomycetota</taxon>
        <taxon>Actinomycetes</taxon>
        <taxon>Mycobacteriales</taxon>
        <taxon>Corynebacteriaceae</taxon>
        <taxon>Corynebacterium</taxon>
    </lineage>
</organism>
<dbReference type="PANTHER" id="PTHR48100:SF1">
    <property type="entry name" value="HISTIDINE PHOSPHATASE FAMILY PROTEIN-RELATED"/>
    <property type="match status" value="1"/>
</dbReference>
<dbReference type="InterPro" id="IPR012337">
    <property type="entry name" value="RNaseH-like_sf"/>
</dbReference>
<dbReference type="KEGG" id="cfk:CFRA_08480"/>
<accession>A0A1L7CTW9</accession>
<dbReference type="GO" id="GO:0004523">
    <property type="term" value="F:RNA-DNA hybrid ribonuclease activity"/>
    <property type="evidence" value="ECO:0007669"/>
    <property type="project" value="InterPro"/>
</dbReference>
<dbReference type="CDD" id="cd07067">
    <property type="entry name" value="HP_PGM_like"/>
    <property type="match status" value="1"/>
</dbReference>
<dbReference type="Pfam" id="PF13456">
    <property type="entry name" value="RVT_3"/>
    <property type="match status" value="1"/>
</dbReference>
<protein>
    <submittedName>
        <fullName evidence="6">Acid phosphatase</fullName>
    </submittedName>
</protein>
<dbReference type="RefSeq" id="WP_075664275.1">
    <property type="nucleotide sequence ID" value="NZ_CP009247.1"/>
</dbReference>
<dbReference type="Proteomes" id="UP000185434">
    <property type="component" value="Chromosome"/>
</dbReference>
<dbReference type="InterPro" id="IPR029033">
    <property type="entry name" value="His_PPase_superfam"/>
</dbReference>
<dbReference type="Pfam" id="PF00300">
    <property type="entry name" value="His_Phos_1"/>
    <property type="match status" value="1"/>
</dbReference>
<evidence type="ECO:0000256" key="4">
    <source>
        <dbReference type="SAM" id="MobiDB-lite"/>
    </source>
</evidence>
<feature type="active site" description="Tele-phosphohistidine intermediate" evidence="1">
    <location>
        <position position="187"/>
    </location>
</feature>
<dbReference type="PIRSF" id="PIRSF036922">
    <property type="entry name" value="RNaseH_PGAM"/>
    <property type="match status" value="1"/>
</dbReference>
<dbReference type="STRING" id="1437875.CFRA_08480"/>
<feature type="domain" description="RNase H type-1" evidence="5">
    <location>
        <begin position="2"/>
        <end position="139"/>
    </location>
</feature>
<dbReference type="InterPro" id="IPR013078">
    <property type="entry name" value="His_Pase_superF_clade-1"/>
</dbReference>
<dbReference type="SMART" id="SM00855">
    <property type="entry name" value="PGAM"/>
    <property type="match status" value="1"/>
</dbReference>
<feature type="compositionally biased region" description="Low complexity" evidence="4">
    <location>
        <begin position="150"/>
        <end position="169"/>
    </location>
</feature>
<feature type="binding site" evidence="3">
    <location>
        <position position="237"/>
    </location>
    <ligand>
        <name>substrate</name>
    </ligand>
</feature>
<dbReference type="OrthoDB" id="5296884at2"/>
<dbReference type="InterPro" id="IPR002156">
    <property type="entry name" value="RNaseH_domain"/>
</dbReference>
<feature type="active site" description="Proton donor/acceptor" evidence="2">
    <location>
        <position position="261"/>
    </location>
</feature>